<keyword evidence="1 3" id="KW-0378">Hydrolase</keyword>
<organism evidence="3 4">
    <name type="scientific">Rhizobium vallis</name>
    <dbReference type="NCBI Taxonomy" id="634290"/>
    <lineage>
        <taxon>Bacteria</taxon>
        <taxon>Pseudomonadati</taxon>
        <taxon>Pseudomonadota</taxon>
        <taxon>Alphaproteobacteria</taxon>
        <taxon>Hyphomicrobiales</taxon>
        <taxon>Rhizobiaceae</taxon>
        <taxon>Rhizobium/Agrobacterium group</taxon>
        <taxon>Rhizobium</taxon>
    </lineage>
</organism>
<accession>A0A432PRF0</accession>
<evidence type="ECO:0000259" key="2">
    <source>
        <dbReference type="Pfam" id="PF07859"/>
    </source>
</evidence>
<dbReference type="EMBL" id="RJTH01000001">
    <property type="protein sequence ID" value="RUM27114.1"/>
    <property type="molecule type" value="Genomic_DNA"/>
</dbReference>
<dbReference type="Gene3D" id="3.40.50.1820">
    <property type="entry name" value="alpha/beta hydrolase"/>
    <property type="match status" value="1"/>
</dbReference>
<gene>
    <name evidence="3" type="ORF">EFQ99_02620</name>
</gene>
<evidence type="ECO:0000313" key="3">
    <source>
        <dbReference type="EMBL" id="RUM27114.1"/>
    </source>
</evidence>
<reference evidence="4" key="1">
    <citation type="submission" date="2018-11" db="EMBL/GenBank/DDBJ databases">
        <title>Rhizobium chutanense sp. nov., isolated from root nodules of Phaseolus vulgaris in China.</title>
        <authorList>
            <person name="Huo Y."/>
        </authorList>
    </citation>
    <scope>NUCLEOTIDE SEQUENCE [LARGE SCALE GENOMIC DNA]</scope>
    <source>
        <strain evidence="4">CCBAU 65647</strain>
    </source>
</reference>
<dbReference type="AlphaFoldDB" id="A0A432PRF0"/>
<evidence type="ECO:0000256" key="1">
    <source>
        <dbReference type="ARBA" id="ARBA00022801"/>
    </source>
</evidence>
<dbReference type="OrthoDB" id="9771666at2"/>
<dbReference type="SUPFAM" id="SSF53474">
    <property type="entry name" value="alpha/beta-Hydrolases"/>
    <property type="match status" value="1"/>
</dbReference>
<evidence type="ECO:0000313" key="4">
    <source>
        <dbReference type="Proteomes" id="UP000278823"/>
    </source>
</evidence>
<feature type="domain" description="Alpha/beta hydrolase fold-3" evidence="2">
    <location>
        <begin position="69"/>
        <end position="186"/>
    </location>
</feature>
<dbReference type="PANTHER" id="PTHR48081">
    <property type="entry name" value="AB HYDROLASE SUPERFAMILY PROTEIN C4A8.06C"/>
    <property type="match status" value="1"/>
</dbReference>
<sequence length="271" mass="29840">MEVHGIDWEDAFANAAYIDSGMDYPDRWERDAEAFRLKANAELDLPYGAAPRERFDLFRPASEPRGLAVFVHGGYWLSFDQSSWSHLAEGALSSGWAVALPTYTLAPEARIHEITRSIGRAVTAAAKLVPGPIRLAGHSAGGHLVSRMVCDDTPLDEATADRITRVVSISGLHDLRPLQLHSMNAQLKLDEQEATSESAALRSPRPNTELVAWVGARERPEFLRQSALIAEAWRRKGSRADLVADPGRHHFDVIEGLADPNHPLTRAYIGP</sequence>
<dbReference type="Proteomes" id="UP000278823">
    <property type="component" value="Unassembled WGS sequence"/>
</dbReference>
<dbReference type="RefSeq" id="WP_126919098.1">
    <property type="nucleotide sequence ID" value="NZ_ML133686.1"/>
</dbReference>
<protein>
    <submittedName>
        <fullName evidence="3">Alpha/beta hydrolase</fullName>
    </submittedName>
</protein>
<comment type="caution">
    <text evidence="3">The sequence shown here is derived from an EMBL/GenBank/DDBJ whole genome shotgun (WGS) entry which is preliminary data.</text>
</comment>
<name>A0A432PRF0_9HYPH</name>
<dbReference type="Pfam" id="PF07859">
    <property type="entry name" value="Abhydrolase_3"/>
    <property type="match status" value="1"/>
</dbReference>
<dbReference type="InterPro" id="IPR050300">
    <property type="entry name" value="GDXG_lipolytic_enzyme"/>
</dbReference>
<dbReference type="PANTHER" id="PTHR48081:SF33">
    <property type="entry name" value="KYNURENINE FORMAMIDASE"/>
    <property type="match status" value="1"/>
</dbReference>
<proteinExistence type="predicted"/>
<keyword evidence="4" id="KW-1185">Reference proteome</keyword>
<dbReference type="InterPro" id="IPR013094">
    <property type="entry name" value="AB_hydrolase_3"/>
</dbReference>
<dbReference type="InterPro" id="IPR029058">
    <property type="entry name" value="AB_hydrolase_fold"/>
</dbReference>
<dbReference type="GO" id="GO:0016787">
    <property type="term" value="F:hydrolase activity"/>
    <property type="evidence" value="ECO:0007669"/>
    <property type="project" value="UniProtKB-KW"/>
</dbReference>